<organism evidence="9 10">
    <name type="scientific">Carboxylicivirga sediminis</name>
    <dbReference type="NCBI Taxonomy" id="2006564"/>
    <lineage>
        <taxon>Bacteria</taxon>
        <taxon>Pseudomonadati</taxon>
        <taxon>Bacteroidota</taxon>
        <taxon>Bacteroidia</taxon>
        <taxon>Marinilabiliales</taxon>
        <taxon>Marinilabiliaceae</taxon>
        <taxon>Carboxylicivirga</taxon>
    </lineage>
</organism>
<dbReference type="InterPro" id="IPR004358">
    <property type="entry name" value="Sig_transdc_His_kin-like_C"/>
</dbReference>
<dbReference type="SMART" id="SM00388">
    <property type="entry name" value="HisKA"/>
    <property type="match status" value="1"/>
</dbReference>
<dbReference type="InterPro" id="IPR005467">
    <property type="entry name" value="His_kinase_dom"/>
</dbReference>
<dbReference type="InterPro" id="IPR050736">
    <property type="entry name" value="Sensor_HK_Regulatory"/>
</dbReference>
<feature type="domain" description="Histidine kinase" evidence="8">
    <location>
        <begin position="442"/>
        <end position="659"/>
    </location>
</feature>
<keyword evidence="3" id="KW-0597">Phosphoprotein</keyword>
<keyword evidence="7" id="KW-0812">Transmembrane</keyword>
<evidence type="ECO:0000256" key="5">
    <source>
        <dbReference type="ARBA" id="ARBA00022777"/>
    </source>
</evidence>
<dbReference type="EC" id="2.7.13.3" evidence="2"/>
<reference evidence="9" key="1">
    <citation type="journal article" date="2018" name="Int. J. Syst. Evol. Microbiol.">
        <title>Carboxylicivirga sediminis sp. nov., isolated from coastal sediment.</title>
        <authorList>
            <person name="Wang F.Q."/>
            <person name="Ren L.H."/>
            <person name="Zou R.J."/>
            <person name="Sun Y.Z."/>
            <person name="Liu X.J."/>
            <person name="Jiang F."/>
            <person name="Liu L.J."/>
        </authorList>
    </citation>
    <scope>NUCLEOTIDE SEQUENCE</scope>
    <source>
        <strain evidence="9">JR1</strain>
    </source>
</reference>
<dbReference type="CDD" id="cd00082">
    <property type="entry name" value="HisKA"/>
    <property type="match status" value="1"/>
</dbReference>
<evidence type="ECO:0000313" key="10">
    <source>
        <dbReference type="Proteomes" id="UP000679220"/>
    </source>
</evidence>
<dbReference type="Gene3D" id="1.10.287.130">
    <property type="match status" value="1"/>
</dbReference>
<keyword evidence="7" id="KW-0472">Membrane</keyword>
<sequence length="674" mass="76746">MKAVKFIFINILSGCFFIFLSGISNINNTEAIQSVESLKEIINDSNISCDSISNWILVCNGELDRDELATCLVEYGKKLYNDACFYKADSIFNIALNNLIDDDLQKLASIYFWKGKVASKIDKSESVLDFFNSAANYYKRLENCKGIVFSYLESGIFFSKQKNYTVAYMQFDNALSFALAENNQLFINLCYLNYGHCKLEQFKYNEALKYYNKVDVEKAISKKSLAILYNNLSHIYIKKNNYKIAEHYLIQSIKIKESLGDVYGVFHSKLNLINFYIKSGKIQKAELIGKEIGELKVKLSNDQKLDSIYTFAELRLKTGHTNDGIKLLNRFYQLKDSLSNITFSDKLIDMQKSFELKEKDQEIALLHKEDALNQARLKTKNVLIAVIGSFLLILILVGYLINRQRKELAQSRRRLLRQKEDITGMNEQLRVSNLAKDRILSVIGHDLRGPVGGLKELIELYMELPEYEPNDIKNLLKAARESSTSTYHLLENLLSWANSQRGDIVFNPVATPLAPLIKQSVQLLDRSINVRNVRFEYDIPKALVIQVDMNMLRTIIRNLVSNALKYSPDNGLIKIMVIEDGKQVKFCICDEGKGMTADETKSIFKKKETYFIGSELTAKGTGLGLILCKEFVERHGGVIWINSKEGVGTQVWFSIPQKGVSTTKVNELQSSAAQ</sequence>
<evidence type="ECO:0000256" key="7">
    <source>
        <dbReference type="SAM" id="Phobius"/>
    </source>
</evidence>
<feature type="transmembrane region" description="Helical" evidence="7">
    <location>
        <begin position="382"/>
        <end position="402"/>
    </location>
</feature>
<dbReference type="Gene3D" id="3.30.565.10">
    <property type="entry name" value="Histidine kinase-like ATPase, C-terminal domain"/>
    <property type="match status" value="1"/>
</dbReference>
<dbReference type="PROSITE" id="PS50109">
    <property type="entry name" value="HIS_KIN"/>
    <property type="match status" value="1"/>
</dbReference>
<dbReference type="AlphaFoldDB" id="A0A941F626"/>
<feature type="transmembrane region" description="Helical" evidence="7">
    <location>
        <begin position="7"/>
        <end position="26"/>
    </location>
</feature>
<keyword evidence="4" id="KW-0808">Transferase</keyword>
<dbReference type="PANTHER" id="PTHR43711:SF31">
    <property type="entry name" value="HISTIDINE KINASE"/>
    <property type="match status" value="1"/>
</dbReference>
<dbReference type="InterPro" id="IPR011990">
    <property type="entry name" value="TPR-like_helical_dom_sf"/>
</dbReference>
<accession>A0A941F626</accession>
<dbReference type="Gene3D" id="1.25.40.10">
    <property type="entry name" value="Tetratricopeptide repeat domain"/>
    <property type="match status" value="1"/>
</dbReference>
<dbReference type="InterPro" id="IPR003661">
    <property type="entry name" value="HisK_dim/P_dom"/>
</dbReference>
<keyword evidence="10" id="KW-1185">Reference proteome</keyword>
<gene>
    <name evidence="9" type="ORF">KDU71_12255</name>
</gene>
<keyword evidence="5 9" id="KW-0418">Kinase</keyword>
<keyword evidence="7" id="KW-1133">Transmembrane helix</keyword>
<dbReference type="GO" id="GO:0000155">
    <property type="term" value="F:phosphorelay sensor kinase activity"/>
    <property type="evidence" value="ECO:0007669"/>
    <property type="project" value="InterPro"/>
</dbReference>
<dbReference type="PRINTS" id="PR00344">
    <property type="entry name" value="BCTRLSENSOR"/>
</dbReference>
<proteinExistence type="predicted"/>
<comment type="caution">
    <text evidence="9">The sequence shown here is derived from an EMBL/GenBank/DDBJ whole genome shotgun (WGS) entry which is preliminary data.</text>
</comment>
<dbReference type="Proteomes" id="UP000679220">
    <property type="component" value="Unassembled WGS sequence"/>
</dbReference>
<evidence type="ECO:0000259" key="8">
    <source>
        <dbReference type="PROSITE" id="PS50109"/>
    </source>
</evidence>
<dbReference type="EMBL" id="JAGTAR010000018">
    <property type="protein sequence ID" value="MBR8536335.1"/>
    <property type="molecule type" value="Genomic_DNA"/>
</dbReference>
<evidence type="ECO:0000313" key="9">
    <source>
        <dbReference type="EMBL" id="MBR8536335.1"/>
    </source>
</evidence>
<dbReference type="InterPro" id="IPR003594">
    <property type="entry name" value="HATPase_dom"/>
</dbReference>
<dbReference type="InterPro" id="IPR036097">
    <property type="entry name" value="HisK_dim/P_sf"/>
</dbReference>
<evidence type="ECO:0000256" key="1">
    <source>
        <dbReference type="ARBA" id="ARBA00000085"/>
    </source>
</evidence>
<evidence type="ECO:0000256" key="6">
    <source>
        <dbReference type="ARBA" id="ARBA00023012"/>
    </source>
</evidence>
<protein>
    <recommendedName>
        <fullName evidence="2">histidine kinase</fullName>
        <ecNumber evidence="2">2.7.13.3</ecNumber>
    </recommendedName>
</protein>
<dbReference type="SUPFAM" id="SSF47384">
    <property type="entry name" value="Homodimeric domain of signal transducing histidine kinase"/>
    <property type="match status" value="1"/>
</dbReference>
<dbReference type="SUPFAM" id="SSF55874">
    <property type="entry name" value="ATPase domain of HSP90 chaperone/DNA topoisomerase II/histidine kinase"/>
    <property type="match status" value="1"/>
</dbReference>
<dbReference type="CDD" id="cd00075">
    <property type="entry name" value="HATPase"/>
    <property type="match status" value="1"/>
</dbReference>
<dbReference type="RefSeq" id="WP_212191367.1">
    <property type="nucleotide sequence ID" value="NZ_JAGTAR010000018.1"/>
</dbReference>
<evidence type="ECO:0000256" key="4">
    <source>
        <dbReference type="ARBA" id="ARBA00022679"/>
    </source>
</evidence>
<dbReference type="InterPro" id="IPR036890">
    <property type="entry name" value="HATPase_C_sf"/>
</dbReference>
<reference evidence="9" key="2">
    <citation type="submission" date="2021-04" db="EMBL/GenBank/DDBJ databases">
        <authorList>
            <person name="Zhang T."/>
            <person name="Zhang Y."/>
            <person name="Lu D."/>
            <person name="Zuo D."/>
            <person name="Du Z."/>
        </authorList>
    </citation>
    <scope>NUCLEOTIDE SEQUENCE</scope>
    <source>
        <strain evidence="9">JR1</strain>
    </source>
</reference>
<dbReference type="SUPFAM" id="SSF48452">
    <property type="entry name" value="TPR-like"/>
    <property type="match status" value="2"/>
</dbReference>
<keyword evidence="6" id="KW-0902">Two-component regulatory system</keyword>
<evidence type="ECO:0000256" key="3">
    <source>
        <dbReference type="ARBA" id="ARBA00022553"/>
    </source>
</evidence>
<name>A0A941F626_9BACT</name>
<dbReference type="SMART" id="SM00387">
    <property type="entry name" value="HATPase_c"/>
    <property type="match status" value="1"/>
</dbReference>
<dbReference type="PANTHER" id="PTHR43711">
    <property type="entry name" value="TWO-COMPONENT HISTIDINE KINASE"/>
    <property type="match status" value="1"/>
</dbReference>
<comment type="catalytic activity">
    <reaction evidence="1">
        <text>ATP + protein L-histidine = ADP + protein N-phospho-L-histidine.</text>
        <dbReference type="EC" id="2.7.13.3"/>
    </reaction>
</comment>
<evidence type="ECO:0000256" key="2">
    <source>
        <dbReference type="ARBA" id="ARBA00012438"/>
    </source>
</evidence>
<dbReference type="Pfam" id="PF02518">
    <property type="entry name" value="HATPase_c"/>
    <property type="match status" value="1"/>
</dbReference>